<dbReference type="PANTHER" id="PTHR43265">
    <property type="entry name" value="ESTERASE ESTD"/>
    <property type="match status" value="1"/>
</dbReference>
<dbReference type="Gene3D" id="3.40.50.1820">
    <property type="entry name" value="alpha/beta hydrolase"/>
    <property type="match status" value="1"/>
</dbReference>
<reference evidence="2 3" key="1">
    <citation type="submission" date="2019-07" db="EMBL/GenBank/DDBJ databases">
        <title>Hymenobacter sp. straun FUR1 Genome sequencing and assembly.</title>
        <authorList>
            <person name="Chhetri G."/>
        </authorList>
    </citation>
    <scope>NUCLEOTIDE SEQUENCE [LARGE SCALE GENOMIC DNA]</scope>
    <source>
        <strain evidence="2 3">Fur1</strain>
    </source>
</reference>
<name>A0A558BPT5_9BACT</name>
<dbReference type="PANTHER" id="PTHR43265:SF1">
    <property type="entry name" value="ESTERASE ESTD"/>
    <property type="match status" value="1"/>
</dbReference>
<dbReference type="InterPro" id="IPR022742">
    <property type="entry name" value="Hydrolase_4"/>
</dbReference>
<evidence type="ECO:0000313" key="2">
    <source>
        <dbReference type="EMBL" id="TVT38536.1"/>
    </source>
</evidence>
<comment type="caution">
    <text evidence="2">The sequence shown here is derived from an EMBL/GenBank/DDBJ whole genome shotgun (WGS) entry which is preliminary data.</text>
</comment>
<evidence type="ECO:0000259" key="1">
    <source>
        <dbReference type="Pfam" id="PF12146"/>
    </source>
</evidence>
<dbReference type="GO" id="GO:0052689">
    <property type="term" value="F:carboxylic ester hydrolase activity"/>
    <property type="evidence" value="ECO:0007669"/>
    <property type="project" value="TreeGrafter"/>
</dbReference>
<dbReference type="AlphaFoldDB" id="A0A558BPT5"/>
<accession>A0A558BPT5</accession>
<dbReference type="EMBL" id="VMRJ01000005">
    <property type="protein sequence ID" value="TVT38536.1"/>
    <property type="molecule type" value="Genomic_DNA"/>
</dbReference>
<sequence length="494" mass="52766">MSLPIRILPKPICSARQWRVLITCLVGLWSTSSFGQASPVSSFRGTWAGTINLYGSPALVLVDFAAQQQPPARKPTVALPSLGLHAMQVDQITSVGDSLRLRIGALPGSYIARRTTDTLGLTGYLLAAGQRLPLRLSPVAPARLAKLQPVRTQVPSRPVPYHELPITFAGGAPGVTLAGTITAPPSQRGPAIVFISGSGPHNRDSEEFGHKSFLVPADALTRQGFIVLRYDERGVGASTGRYATAGTTDFARDAAAAVRALRADRRLHLGPIFVLGHSQGSLEAVQVAAQDPTLAGVVLLGGIGQPNATLYQARMRANFHARLAAASAADKPGVEKYIRLHDRLTAIAAAVPDSAAALAQMQREAPAFGVSAEEVAYYAPTYLEHIMHDILAQDPTPYLRQLKMPVLALTGEQDAETPAATQLPALQAQLQQANNQHVTVKTIPQVNHFFQTNVPGQEKSLFDNPETFSPVELQLLVQWLTQQAGLAPPAKRAN</sequence>
<dbReference type="InterPro" id="IPR053145">
    <property type="entry name" value="AB_hydrolase_Est10"/>
</dbReference>
<evidence type="ECO:0000313" key="3">
    <source>
        <dbReference type="Proteomes" id="UP000317624"/>
    </source>
</evidence>
<keyword evidence="3" id="KW-1185">Reference proteome</keyword>
<proteinExistence type="predicted"/>
<dbReference type="Proteomes" id="UP000317624">
    <property type="component" value="Unassembled WGS sequence"/>
</dbReference>
<keyword evidence="2" id="KW-0378">Hydrolase</keyword>
<protein>
    <submittedName>
        <fullName evidence="2">Alpha/beta hydrolase</fullName>
    </submittedName>
</protein>
<dbReference type="Pfam" id="PF12146">
    <property type="entry name" value="Hydrolase_4"/>
    <property type="match status" value="1"/>
</dbReference>
<dbReference type="OrthoDB" id="3208682at2"/>
<gene>
    <name evidence="2" type="ORF">FNT36_20350</name>
</gene>
<dbReference type="InterPro" id="IPR029058">
    <property type="entry name" value="AB_hydrolase_fold"/>
</dbReference>
<dbReference type="SUPFAM" id="SSF53474">
    <property type="entry name" value="alpha/beta-Hydrolases"/>
    <property type="match status" value="1"/>
</dbReference>
<organism evidence="2 3">
    <name type="scientific">Hymenobacter setariae</name>
    <dbReference type="NCBI Taxonomy" id="2594794"/>
    <lineage>
        <taxon>Bacteria</taxon>
        <taxon>Pseudomonadati</taxon>
        <taxon>Bacteroidota</taxon>
        <taxon>Cytophagia</taxon>
        <taxon>Cytophagales</taxon>
        <taxon>Hymenobacteraceae</taxon>
        <taxon>Hymenobacter</taxon>
    </lineage>
</organism>
<feature type="domain" description="Serine aminopeptidase S33" evidence="1">
    <location>
        <begin position="217"/>
        <end position="448"/>
    </location>
</feature>